<comment type="subcellular location">
    <subcellularLocation>
        <location evidence="3">Cytoplasm</location>
    </subcellularLocation>
</comment>
<evidence type="ECO:0000259" key="6">
    <source>
        <dbReference type="PROSITE" id="PS50110"/>
    </source>
</evidence>
<dbReference type="EC" id="3.1.1.61" evidence="3"/>
<protein>
    <recommendedName>
        <fullName evidence="3">Protein-glutamate methylesterase/protein-glutamine glutaminase</fullName>
        <ecNumber evidence="3">3.1.1.61</ecNumber>
        <ecNumber evidence="3">3.5.1.44</ecNumber>
    </recommendedName>
</protein>
<evidence type="ECO:0000256" key="1">
    <source>
        <dbReference type="ARBA" id="ARBA00022801"/>
    </source>
</evidence>
<dbReference type="PROSITE" id="PS50122">
    <property type="entry name" value="CHEB"/>
    <property type="match status" value="1"/>
</dbReference>
<feature type="active site" evidence="3 4">
    <location>
        <position position="164"/>
    </location>
</feature>
<evidence type="ECO:0000256" key="5">
    <source>
        <dbReference type="PROSITE-ProRule" id="PRU00169"/>
    </source>
</evidence>
<dbReference type="Pfam" id="PF01339">
    <property type="entry name" value="CheB_methylest"/>
    <property type="match status" value="1"/>
</dbReference>
<dbReference type="Gene3D" id="3.40.50.2300">
    <property type="match status" value="1"/>
</dbReference>
<evidence type="ECO:0000256" key="2">
    <source>
        <dbReference type="ARBA" id="ARBA00048267"/>
    </source>
</evidence>
<dbReference type="SMART" id="SM00448">
    <property type="entry name" value="REC"/>
    <property type="match status" value="1"/>
</dbReference>
<dbReference type="RefSeq" id="WP_072716314.1">
    <property type="nucleotide sequence ID" value="NZ_FRAU01000010.1"/>
</dbReference>
<gene>
    <name evidence="3" type="primary">cheB</name>
    <name evidence="8" type="ORF">SAMN04488087_2509</name>
</gene>
<dbReference type="PANTHER" id="PTHR42872:SF3">
    <property type="entry name" value="PROTEIN-GLUTAMATE METHYLESTERASE_PROTEIN-GLUTAMINE GLUTAMINASE 1"/>
    <property type="match status" value="1"/>
</dbReference>
<feature type="domain" description="CheB-type methylesterase" evidence="7">
    <location>
        <begin position="152"/>
        <end position="338"/>
    </location>
</feature>
<comment type="PTM">
    <text evidence="3">Phosphorylated by CheA. Phosphorylation of the N-terminal regulatory domain activates the methylesterase activity.</text>
</comment>
<dbReference type="CDD" id="cd16432">
    <property type="entry name" value="CheB_Rec"/>
    <property type="match status" value="1"/>
</dbReference>
<dbReference type="InterPro" id="IPR008248">
    <property type="entry name" value="CheB-like"/>
</dbReference>
<feature type="active site" evidence="3 4">
    <location>
        <position position="191"/>
    </location>
</feature>
<dbReference type="Pfam" id="PF00072">
    <property type="entry name" value="Response_reg"/>
    <property type="match status" value="1"/>
</dbReference>
<organism evidence="8 9">
    <name type="scientific">Rhodothermus profundi</name>
    <dbReference type="NCBI Taxonomy" id="633813"/>
    <lineage>
        <taxon>Bacteria</taxon>
        <taxon>Pseudomonadati</taxon>
        <taxon>Rhodothermota</taxon>
        <taxon>Rhodothermia</taxon>
        <taxon>Rhodothermales</taxon>
        <taxon>Rhodothermaceae</taxon>
        <taxon>Rhodothermus</taxon>
    </lineage>
</organism>
<dbReference type="InterPro" id="IPR001789">
    <property type="entry name" value="Sig_transdc_resp-reg_receiver"/>
</dbReference>
<dbReference type="NCBIfam" id="NF009206">
    <property type="entry name" value="PRK12555.1"/>
    <property type="match status" value="1"/>
</dbReference>
<dbReference type="EC" id="3.5.1.44" evidence="3"/>
<comment type="domain">
    <text evidence="3">Contains a C-terminal catalytic domain, and an N-terminal region which modulates catalytic activity.</text>
</comment>
<dbReference type="EMBL" id="FRAU01000010">
    <property type="protein sequence ID" value="SHL01148.1"/>
    <property type="molecule type" value="Genomic_DNA"/>
</dbReference>
<dbReference type="SUPFAM" id="SSF52738">
    <property type="entry name" value="Methylesterase CheB, C-terminal domain"/>
    <property type="match status" value="1"/>
</dbReference>
<feature type="active site" evidence="3 4">
    <location>
        <position position="287"/>
    </location>
</feature>
<dbReference type="GO" id="GO:0000156">
    <property type="term" value="F:phosphorelay response regulator activity"/>
    <property type="evidence" value="ECO:0007669"/>
    <property type="project" value="InterPro"/>
</dbReference>
<keyword evidence="3 4" id="KW-0145">Chemotaxis</keyword>
<evidence type="ECO:0000313" key="8">
    <source>
        <dbReference type="EMBL" id="SHL01148.1"/>
    </source>
</evidence>
<dbReference type="OrthoDB" id="1524092at2"/>
<evidence type="ECO:0000259" key="7">
    <source>
        <dbReference type="PROSITE" id="PS50122"/>
    </source>
</evidence>
<proteinExistence type="inferred from homology"/>
<keyword evidence="3" id="KW-0963">Cytoplasm</keyword>
<keyword evidence="3 5" id="KW-0597">Phosphoprotein</keyword>
<dbReference type="SUPFAM" id="SSF52172">
    <property type="entry name" value="CheY-like"/>
    <property type="match status" value="1"/>
</dbReference>
<dbReference type="InterPro" id="IPR011006">
    <property type="entry name" value="CheY-like_superfamily"/>
</dbReference>
<dbReference type="NCBIfam" id="NF001965">
    <property type="entry name" value="PRK00742.1"/>
    <property type="match status" value="1"/>
</dbReference>
<accession>A0A1M6X5D5</accession>
<dbReference type="GO" id="GO:0006935">
    <property type="term" value="P:chemotaxis"/>
    <property type="evidence" value="ECO:0007669"/>
    <property type="project" value="UniProtKB-UniRule"/>
</dbReference>
<dbReference type="PANTHER" id="PTHR42872">
    <property type="entry name" value="PROTEIN-GLUTAMATE METHYLESTERASE/PROTEIN-GLUTAMINE GLUTAMINASE"/>
    <property type="match status" value="1"/>
</dbReference>
<dbReference type="HAMAP" id="MF_00099">
    <property type="entry name" value="CheB_chemtxs"/>
    <property type="match status" value="1"/>
</dbReference>
<feature type="domain" description="Response regulatory" evidence="6">
    <location>
        <begin position="3"/>
        <end position="120"/>
    </location>
</feature>
<comment type="similarity">
    <text evidence="3">Belongs to the CheB family.</text>
</comment>
<dbReference type="CDD" id="cd17541">
    <property type="entry name" value="REC_CheB-like"/>
    <property type="match status" value="1"/>
</dbReference>
<dbReference type="GO" id="GO:0008984">
    <property type="term" value="F:protein-glutamate methylesterase activity"/>
    <property type="evidence" value="ECO:0007669"/>
    <property type="project" value="UniProtKB-UniRule"/>
</dbReference>
<dbReference type="STRING" id="633813.SAMN04488087_2509"/>
<dbReference type="PROSITE" id="PS50110">
    <property type="entry name" value="RESPONSE_REGULATORY"/>
    <property type="match status" value="1"/>
</dbReference>
<dbReference type="GO" id="GO:0005737">
    <property type="term" value="C:cytoplasm"/>
    <property type="evidence" value="ECO:0007669"/>
    <property type="project" value="UniProtKB-SubCell"/>
</dbReference>
<dbReference type="AlphaFoldDB" id="A0A1M6X5D5"/>
<comment type="function">
    <text evidence="3">Involved in chemotaxis. Part of a chemotaxis signal transduction system that modulates chemotaxis in response to various stimuli. Catalyzes the demethylation of specific methylglutamate residues introduced into the chemoreceptors (methyl-accepting chemotaxis proteins or MCP) by CheR. Also mediates the irreversible deamidation of specific glutamine residues to glutamic acid.</text>
</comment>
<comment type="catalytic activity">
    <reaction evidence="2 3">
        <text>[protein]-L-glutamate 5-O-methyl ester + H2O = L-glutamyl-[protein] + methanol + H(+)</text>
        <dbReference type="Rhea" id="RHEA:23236"/>
        <dbReference type="Rhea" id="RHEA-COMP:10208"/>
        <dbReference type="Rhea" id="RHEA-COMP:10311"/>
        <dbReference type="ChEBI" id="CHEBI:15377"/>
        <dbReference type="ChEBI" id="CHEBI:15378"/>
        <dbReference type="ChEBI" id="CHEBI:17790"/>
        <dbReference type="ChEBI" id="CHEBI:29973"/>
        <dbReference type="ChEBI" id="CHEBI:82795"/>
        <dbReference type="EC" id="3.1.1.61"/>
    </reaction>
</comment>
<keyword evidence="9" id="KW-1185">Reference proteome</keyword>
<sequence length="353" mass="38084">MIRVLIVDDSAFMRKALSIMLEGDPEIQVVGTARDGIEAIEKVHALNPDIVTLDIEMPRMDGLTALRRIMREHPVPVIMVSSLTQEGAQATIEALEAGAVDFIPKQHSYVSIEISRIRAELLEKIKTIARTRPLLTRRRAAAAPPEALPTLRFREARAIAIGVSTGGPRALQQVIPTLPADLPVPVLIVQHMPPHFTRSLAERLNSLSALTVVEAEEGMPLQAGHVFLAPGGRHLVLTGRNGQTPLIRTPVEPVTLHRPSVDVMFQSVCQTFDGKVLAVVMTGMGRDGLEGARLIKQRGGKVITQDEASCVVYGMPRAVNEAGLSDAVLPLEQIGPMLARSLGCTPVAQPVTS</sequence>
<dbReference type="InterPro" id="IPR000673">
    <property type="entry name" value="Sig_transdc_resp-reg_Me-estase"/>
</dbReference>
<dbReference type="Gene3D" id="3.40.50.180">
    <property type="entry name" value="Methylesterase CheB, C-terminal domain"/>
    <property type="match status" value="1"/>
</dbReference>
<name>A0A1M6X5D5_9BACT</name>
<dbReference type="Proteomes" id="UP000185812">
    <property type="component" value="Unassembled WGS sequence"/>
</dbReference>
<feature type="modified residue" description="4-aspartylphosphate" evidence="3 5">
    <location>
        <position position="54"/>
    </location>
</feature>
<dbReference type="PIRSF" id="PIRSF000876">
    <property type="entry name" value="RR_chemtxs_CheB"/>
    <property type="match status" value="1"/>
</dbReference>
<evidence type="ECO:0000256" key="3">
    <source>
        <dbReference type="HAMAP-Rule" id="MF_00099"/>
    </source>
</evidence>
<dbReference type="InterPro" id="IPR035909">
    <property type="entry name" value="CheB_C"/>
</dbReference>
<keyword evidence="1 3" id="KW-0378">Hydrolase</keyword>
<comment type="catalytic activity">
    <reaction evidence="3">
        <text>L-glutaminyl-[protein] + H2O = L-glutamyl-[protein] + NH4(+)</text>
        <dbReference type="Rhea" id="RHEA:16441"/>
        <dbReference type="Rhea" id="RHEA-COMP:10207"/>
        <dbReference type="Rhea" id="RHEA-COMP:10208"/>
        <dbReference type="ChEBI" id="CHEBI:15377"/>
        <dbReference type="ChEBI" id="CHEBI:28938"/>
        <dbReference type="ChEBI" id="CHEBI:29973"/>
        <dbReference type="ChEBI" id="CHEBI:30011"/>
        <dbReference type="EC" id="3.5.1.44"/>
    </reaction>
</comment>
<evidence type="ECO:0000256" key="4">
    <source>
        <dbReference type="PROSITE-ProRule" id="PRU00050"/>
    </source>
</evidence>
<reference evidence="9" key="1">
    <citation type="submission" date="2016-11" db="EMBL/GenBank/DDBJ databases">
        <authorList>
            <person name="Varghese N."/>
            <person name="Submissions S."/>
        </authorList>
    </citation>
    <scope>NUCLEOTIDE SEQUENCE [LARGE SCALE GENOMIC DNA]</scope>
    <source>
        <strain evidence="9">DSM 22212</strain>
    </source>
</reference>
<evidence type="ECO:0000313" key="9">
    <source>
        <dbReference type="Proteomes" id="UP000185812"/>
    </source>
</evidence>
<dbReference type="GO" id="GO:0050568">
    <property type="term" value="F:protein-glutamine glutaminase activity"/>
    <property type="evidence" value="ECO:0007669"/>
    <property type="project" value="UniProtKB-UniRule"/>
</dbReference>